<protein>
    <submittedName>
        <fullName evidence="2">FAD-dependent oxidoreductase</fullName>
    </submittedName>
</protein>
<reference evidence="2 3" key="1">
    <citation type="journal article" date="2019" name="Int. J. Syst. Evol. Microbiol.">
        <title>The Global Catalogue of Microorganisms (GCM) 10K type strain sequencing project: providing services to taxonomists for standard genome sequencing and annotation.</title>
        <authorList>
            <consortium name="The Broad Institute Genomics Platform"/>
            <consortium name="The Broad Institute Genome Sequencing Center for Infectious Disease"/>
            <person name="Wu L."/>
            <person name="Ma J."/>
        </authorList>
    </citation>
    <scope>NUCLEOTIDE SEQUENCE [LARGE SCALE GENOMIC DNA]</scope>
    <source>
        <strain evidence="2 3">JCM 15591</strain>
    </source>
</reference>
<dbReference type="PANTHER" id="PTHR42923">
    <property type="entry name" value="PROTOPORPHYRINOGEN OXIDASE"/>
    <property type="match status" value="1"/>
</dbReference>
<evidence type="ECO:0000259" key="1">
    <source>
        <dbReference type="Pfam" id="PF01593"/>
    </source>
</evidence>
<sequence>MPPSSRPTAVVVGAGIAGLTAAYALSHTHHVVLLEADTRLGGHAHTHRIATAAGELAIDSGFIVHNQRTYPTFVRLLRELGVATIATEMSMSVTCRECGLTYAGGRGPGGILAAPRRLADPRFVRLLAEVPRFHRLARRILRGEAGDPTWGEVLATGGFTPYFADHFAIPLVACVWSADGADAANYPARHLFRFLDNHGMLSVTGSPRWHTIAGGSARYVEALAQRLPDVRTGAPVAAIERHDDAVEVRLARSEVLRADRVVLATHADDAAALLADATTAEKAALTAIPYSRNEIVLHNDARLLPTVERARASWNYSRSACTGSEPAVRVDYWMNRLHRLDADRDYVVSLNGGGGIDPASVLARASYRHPVFTRESVAAAATLSTAGGPRLAFAGAHLGWGFHEDGARSGRVAAERLGGRW</sequence>
<evidence type="ECO:0000313" key="2">
    <source>
        <dbReference type="EMBL" id="GAA1777096.1"/>
    </source>
</evidence>
<keyword evidence="3" id="KW-1185">Reference proteome</keyword>
<dbReference type="EMBL" id="BAAAPN010000106">
    <property type="protein sequence ID" value="GAA1777096.1"/>
    <property type="molecule type" value="Genomic_DNA"/>
</dbReference>
<dbReference type="SUPFAM" id="SSF51905">
    <property type="entry name" value="FAD/NAD(P)-binding domain"/>
    <property type="match status" value="1"/>
</dbReference>
<dbReference type="InterPro" id="IPR002937">
    <property type="entry name" value="Amino_oxidase"/>
</dbReference>
<dbReference type="PANTHER" id="PTHR42923:SF17">
    <property type="entry name" value="AMINE OXIDASE DOMAIN-CONTAINING PROTEIN"/>
    <property type="match status" value="1"/>
</dbReference>
<dbReference type="Gene3D" id="3.90.660.20">
    <property type="entry name" value="Protoporphyrinogen oxidase, mitochondrial, domain 2"/>
    <property type="match status" value="1"/>
</dbReference>
<feature type="domain" description="Amine oxidase" evidence="1">
    <location>
        <begin position="16"/>
        <end position="279"/>
    </location>
</feature>
<dbReference type="Pfam" id="PF01593">
    <property type="entry name" value="Amino_oxidase"/>
    <property type="match status" value="1"/>
</dbReference>
<dbReference type="Gene3D" id="1.10.3110.10">
    <property type="entry name" value="protoporphyrinogen ix oxidase, domain 3"/>
    <property type="match status" value="1"/>
</dbReference>
<dbReference type="Proteomes" id="UP001501475">
    <property type="component" value="Unassembled WGS sequence"/>
</dbReference>
<dbReference type="InterPro" id="IPR050464">
    <property type="entry name" value="Zeta_carotene_desat/Oxidored"/>
</dbReference>
<dbReference type="RefSeq" id="WP_344069415.1">
    <property type="nucleotide sequence ID" value="NZ_BAAAPN010000106.1"/>
</dbReference>
<comment type="caution">
    <text evidence="2">The sequence shown here is derived from an EMBL/GenBank/DDBJ whole genome shotgun (WGS) entry which is preliminary data.</text>
</comment>
<dbReference type="Gene3D" id="3.50.50.60">
    <property type="entry name" value="FAD/NAD(P)-binding domain"/>
    <property type="match status" value="1"/>
</dbReference>
<dbReference type="InterPro" id="IPR036188">
    <property type="entry name" value="FAD/NAD-bd_sf"/>
</dbReference>
<accession>A0ABN2L8Z4</accession>
<name>A0ABN2L8Z4_9MICO</name>
<organism evidence="2 3">
    <name type="scientific">Nostocoides vanveenii</name>
    <dbReference type="NCBI Taxonomy" id="330835"/>
    <lineage>
        <taxon>Bacteria</taxon>
        <taxon>Bacillati</taxon>
        <taxon>Actinomycetota</taxon>
        <taxon>Actinomycetes</taxon>
        <taxon>Micrococcales</taxon>
        <taxon>Intrasporangiaceae</taxon>
        <taxon>Nostocoides</taxon>
    </lineage>
</organism>
<proteinExistence type="predicted"/>
<gene>
    <name evidence="2" type="ORF">GCM10009810_37780</name>
</gene>
<evidence type="ECO:0000313" key="3">
    <source>
        <dbReference type="Proteomes" id="UP001501475"/>
    </source>
</evidence>